<comment type="subcellular location">
    <subcellularLocation>
        <location evidence="1">Membrane</location>
        <topology evidence="1">Single-pass membrane protein</topology>
    </subcellularLocation>
</comment>
<dbReference type="Pfam" id="PF07714">
    <property type="entry name" value="PK_Tyr_Ser-Thr"/>
    <property type="match status" value="1"/>
</dbReference>
<keyword evidence="4" id="KW-0732">Signal</keyword>
<sequence>MCTICGCGRVIITVLLINLDFSQGLNQNFKRDVLSLNLICKTKCVSRCLYENTKIFAQCETECGHNTTMSCHKVICLPSLCQMDYTESDLLANSDSQEDNAYRTPVWGSLLLQSSLASFRVEWLLPPNMTSSIDGPLLYFTETLQEVTWVPSLEILLKPEAAFVRRCQSKTIRFVAVDSHGMVGASPYQTFNYSSSRNNSLQVTNITMSTLSMSNKIVRGLLSWKLPAGINNTDVAKYHLSIDYSIVKDYSCVSATAPSIQAFANEERADVENIQLMCRYVFHISYSTTCGEKSPDVIYTNKLECTSVEGGRCIRSNRSFGGRSNHRLGPNQTISAAEILVTEAYGKRSTEETIERGEEQEESELSPGALAGAIAGPLLALLCFSVTAVYCCRRYQRLLQERLSSKLLPSMSSGSNSSSSSYSITNTALHSSQSSSSTSTSQTLPLPPPVATDRWELDRSRIAFGASIGNGAYGEVLKGVVEGSLNAPHGHVLFNCTVAIKRLPESADLLEKDAFLREIRLMKALGRHSQVVSLLGACMTSEPILLVLEYCALGDLRGYLSSKRQTAISLQSATVSSSYLPVTCVSQLTLTTLLSFSRQIALGMVRKWSVANRSSDFVTITFSFEAQQKRKS</sequence>
<dbReference type="InterPro" id="IPR000719">
    <property type="entry name" value="Prot_kinase_dom"/>
</dbReference>
<accession>A0A1D1UUH2</accession>
<dbReference type="STRING" id="947166.A0A1D1UUH2"/>
<feature type="chain" id="PRO_5008897640" description="Protein kinase domain-containing protein" evidence="4">
    <location>
        <begin position="25"/>
        <end position="632"/>
    </location>
</feature>
<dbReference type="PROSITE" id="PS50011">
    <property type="entry name" value="PROTEIN_KINASE_DOM"/>
    <property type="match status" value="1"/>
</dbReference>
<name>A0A1D1UUH2_RAMVA</name>
<dbReference type="PROSITE" id="PS00107">
    <property type="entry name" value="PROTEIN_KINASE_ATP"/>
    <property type="match status" value="1"/>
</dbReference>
<evidence type="ECO:0000313" key="6">
    <source>
        <dbReference type="EMBL" id="GAU90907.1"/>
    </source>
</evidence>
<dbReference type="InterPro" id="IPR017441">
    <property type="entry name" value="Protein_kinase_ATP_BS"/>
</dbReference>
<dbReference type="GO" id="GO:0005524">
    <property type="term" value="F:ATP binding"/>
    <property type="evidence" value="ECO:0007669"/>
    <property type="project" value="UniProtKB-UniRule"/>
</dbReference>
<dbReference type="InterPro" id="IPR050122">
    <property type="entry name" value="RTK"/>
</dbReference>
<feature type="compositionally biased region" description="Low complexity" evidence="3">
    <location>
        <begin position="408"/>
        <end position="423"/>
    </location>
</feature>
<proteinExistence type="predicted"/>
<dbReference type="EMBL" id="BDGG01000001">
    <property type="protein sequence ID" value="GAU90907.1"/>
    <property type="molecule type" value="Genomic_DNA"/>
</dbReference>
<dbReference type="InterPro" id="IPR001245">
    <property type="entry name" value="Ser-Thr/Tyr_kinase_cat_dom"/>
</dbReference>
<dbReference type="Gene3D" id="3.30.200.20">
    <property type="entry name" value="Phosphorylase Kinase, domain 1"/>
    <property type="match status" value="1"/>
</dbReference>
<feature type="domain" description="Protein kinase" evidence="5">
    <location>
        <begin position="462"/>
        <end position="632"/>
    </location>
</feature>
<evidence type="ECO:0000256" key="1">
    <source>
        <dbReference type="ARBA" id="ARBA00004167"/>
    </source>
</evidence>
<dbReference type="PANTHER" id="PTHR24416:SF600">
    <property type="entry name" value="PDGF- AND VEGF-RECEPTOR RELATED, ISOFORM J"/>
    <property type="match status" value="1"/>
</dbReference>
<evidence type="ECO:0000256" key="4">
    <source>
        <dbReference type="SAM" id="SignalP"/>
    </source>
</evidence>
<evidence type="ECO:0000256" key="2">
    <source>
        <dbReference type="PROSITE-ProRule" id="PRU10141"/>
    </source>
</evidence>
<dbReference type="InterPro" id="IPR011009">
    <property type="entry name" value="Kinase-like_dom_sf"/>
</dbReference>
<comment type="caution">
    <text evidence="6">The sequence shown here is derived from an EMBL/GenBank/DDBJ whole genome shotgun (WGS) entry which is preliminary data.</text>
</comment>
<dbReference type="GO" id="GO:0007169">
    <property type="term" value="P:cell surface receptor protein tyrosine kinase signaling pathway"/>
    <property type="evidence" value="ECO:0007669"/>
    <property type="project" value="TreeGrafter"/>
</dbReference>
<gene>
    <name evidence="6" type="primary">RvY_03260</name>
    <name evidence="6" type="synonym">RvY_03260.1</name>
    <name evidence="6" type="ORF">RvY_03260-1</name>
</gene>
<dbReference type="GO" id="GO:0043235">
    <property type="term" value="C:receptor complex"/>
    <property type="evidence" value="ECO:0007669"/>
    <property type="project" value="TreeGrafter"/>
</dbReference>
<keyword evidence="2" id="KW-0067">ATP-binding</keyword>
<evidence type="ECO:0000313" key="7">
    <source>
        <dbReference type="Proteomes" id="UP000186922"/>
    </source>
</evidence>
<evidence type="ECO:0000256" key="3">
    <source>
        <dbReference type="SAM" id="MobiDB-lite"/>
    </source>
</evidence>
<dbReference type="GO" id="GO:0005886">
    <property type="term" value="C:plasma membrane"/>
    <property type="evidence" value="ECO:0007669"/>
    <property type="project" value="TreeGrafter"/>
</dbReference>
<feature type="binding site" evidence="2">
    <location>
        <position position="501"/>
    </location>
    <ligand>
        <name>ATP</name>
        <dbReference type="ChEBI" id="CHEBI:30616"/>
    </ligand>
</feature>
<reference evidence="6 7" key="1">
    <citation type="journal article" date="2016" name="Nat. Commun.">
        <title>Extremotolerant tardigrade genome and improved radiotolerance of human cultured cells by tardigrade-unique protein.</title>
        <authorList>
            <person name="Hashimoto T."/>
            <person name="Horikawa D.D."/>
            <person name="Saito Y."/>
            <person name="Kuwahara H."/>
            <person name="Kozuka-Hata H."/>
            <person name="Shin-I T."/>
            <person name="Minakuchi Y."/>
            <person name="Ohishi K."/>
            <person name="Motoyama A."/>
            <person name="Aizu T."/>
            <person name="Enomoto A."/>
            <person name="Kondo K."/>
            <person name="Tanaka S."/>
            <person name="Hara Y."/>
            <person name="Koshikawa S."/>
            <person name="Sagara H."/>
            <person name="Miura T."/>
            <person name="Yokobori S."/>
            <person name="Miyagawa K."/>
            <person name="Suzuki Y."/>
            <person name="Kubo T."/>
            <person name="Oyama M."/>
            <person name="Kohara Y."/>
            <person name="Fujiyama A."/>
            <person name="Arakawa K."/>
            <person name="Katayama T."/>
            <person name="Toyoda A."/>
            <person name="Kunieda T."/>
        </authorList>
    </citation>
    <scope>NUCLEOTIDE SEQUENCE [LARGE SCALE GENOMIC DNA]</scope>
    <source>
        <strain evidence="6 7">YOKOZUNA-1</strain>
    </source>
</reference>
<feature type="compositionally biased region" description="Low complexity" evidence="3">
    <location>
        <begin position="431"/>
        <end position="444"/>
    </location>
</feature>
<keyword evidence="7" id="KW-1185">Reference proteome</keyword>
<feature type="signal peptide" evidence="4">
    <location>
        <begin position="1"/>
        <end position="24"/>
    </location>
</feature>
<dbReference type="SUPFAM" id="SSF56112">
    <property type="entry name" value="Protein kinase-like (PK-like)"/>
    <property type="match status" value="1"/>
</dbReference>
<dbReference type="AlphaFoldDB" id="A0A1D1UUH2"/>
<dbReference type="Proteomes" id="UP000186922">
    <property type="component" value="Unassembled WGS sequence"/>
</dbReference>
<feature type="region of interest" description="Disordered" evidence="3">
    <location>
        <begin position="408"/>
        <end position="450"/>
    </location>
</feature>
<dbReference type="GO" id="GO:0004714">
    <property type="term" value="F:transmembrane receptor protein tyrosine kinase activity"/>
    <property type="evidence" value="ECO:0007669"/>
    <property type="project" value="TreeGrafter"/>
</dbReference>
<dbReference type="PANTHER" id="PTHR24416">
    <property type="entry name" value="TYROSINE-PROTEIN KINASE RECEPTOR"/>
    <property type="match status" value="1"/>
</dbReference>
<protein>
    <recommendedName>
        <fullName evidence="5">Protein kinase domain-containing protein</fullName>
    </recommendedName>
</protein>
<organism evidence="6 7">
    <name type="scientific">Ramazzottius varieornatus</name>
    <name type="common">Water bear</name>
    <name type="synonym">Tardigrade</name>
    <dbReference type="NCBI Taxonomy" id="947166"/>
    <lineage>
        <taxon>Eukaryota</taxon>
        <taxon>Metazoa</taxon>
        <taxon>Ecdysozoa</taxon>
        <taxon>Tardigrada</taxon>
        <taxon>Eutardigrada</taxon>
        <taxon>Parachela</taxon>
        <taxon>Hypsibioidea</taxon>
        <taxon>Ramazzottiidae</taxon>
        <taxon>Ramazzottius</taxon>
    </lineage>
</organism>
<evidence type="ECO:0000259" key="5">
    <source>
        <dbReference type="PROSITE" id="PS50011"/>
    </source>
</evidence>
<keyword evidence="2" id="KW-0547">Nucleotide-binding</keyword>